<organism evidence="2 3">
    <name type="scientific">Emiliania huxleyi (strain CCMP1516)</name>
    <dbReference type="NCBI Taxonomy" id="280463"/>
    <lineage>
        <taxon>Eukaryota</taxon>
        <taxon>Haptista</taxon>
        <taxon>Haptophyta</taxon>
        <taxon>Prymnesiophyceae</taxon>
        <taxon>Isochrysidales</taxon>
        <taxon>Noelaerhabdaceae</taxon>
        <taxon>Emiliania</taxon>
    </lineage>
</organism>
<evidence type="ECO:0000256" key="1">
    <source>
        <dbReference type="SAM" id="Phobius"/>
    </source>
</evidence>
<dbReference type="PaxDb" id="2903-EOD08730"/>
<name>A0A0D3IBU5_EMIH1</name>
<keyword evidence="1" id="KW-0812">Transmembrane</keyword>
<accession>A0A0D3IBU5</accession>
<dbReference type="HOGENOM" id="CLU_964533_0_0_1"/>
<proteinExistence type="predicted"/>
<protein>
    <submittedName>
        <fullName evidence="2">Uncharacterized protein</fullName>
    </submittedName>
</protein>
<evidence type="ECO:0000313" key="3">
    <source>
        <dbReference type="Proteomes" id="UP000013827"/>
    </source>
</evidence>
<feature type="transmembrane region" description="Helical" evidence="1">
    <location>
        <begin position="6"/>
        <end position="27"/>
    </location>
</feature>
<feature type="transmembrane region" description="Helical" evidence="1">
    <location>
        <begin position="267"/>
        <end position="288"/>
    </location>
</feature>
<keyword evidence="1" id="KW-1133">Transmembrane helix</keyword>
<reference evidence="2" key="2">
    <citation type="submission" date="2024-10" db="UniProtKB">
        <authorList>
            <consortium name="EnsemblProtists"/>
        </authorList>
    </citation>
    <scope>IDENTIFICATION</scope>
</reference>
<reference evidence="3" key="1">
    <citation type="journal article" date="2013" name="Nature">
        <title>Pan genome of the phytoplankton Emiliania underpins its global distribution.</title>
        <authorList>
            <person name="Read B.A."/>
            <person name="Kegel J."/>
            <person name="Klute M.J."/>
            <person name="Kuo A."/>
            <person name="Lefebvre S.C."/>
            <person name="Maumus F."/>
            <person name="Mayer C."/>
            <person name="Miller J."/>
            <person name="Monier A."/>
            <person name="Salamov A."/>
            <person name="Young J."/>
            <person name="Aguilar M."/>
            <person name="Claverie J.M."/>
            <person name="Frickenhaus S."/>
            <person name="Gonzalez K."/>
            <person name="Herman E.K."/>
            <person name="Lin Y.C."/>
            <person name="Napier J."/>
            <person name="Ogata H."/>
            <person name="Sarno A.F."/>
            <person name="Shmutz J."/>
            <person name="Schroeder D."/>
            <person name="de Vargas C."/>
            <person name="Verret F."/>
            <person name="von Dassow P."/>
            <person name="Valentin K."/>
            <person name="Van de Peer Y."/>
            <person name="Wheeler G."/>
            <person name="Dacks J.B."/>
            <person name="Delwiche C.F."/>
            <person name="Dyhrman S.T."/>
            <person name="Glockner G."/>
            <person name="John U."/>
            <person name="Richards T."/>
            <person name="Worden A.Z."/>
            <person name="Zhang X."/>
            <person name="Grigoriev I.V."/>
            <person name="Allen A.E."/>
            <person name="Bidle K."/>
            <person name="Borodovsky M."/>
            <person name="Bowler C."/>
            <person name="Brownlee C."/>
            <person name="Cock J.M."/>
            <person name="Elias M."/>
            <person name="Gladyshev V.N."/>
            <person name="Groth M."/>
            <person name="Guda C."/>
            <person name="Hadaegh A."/>
            <person name="Iglesias-Rodriguez M.D."/>
            <person name="Jenkins J."/>
            <person name="Jones B.M."/>
            <person name="Lawson T."/>
            <person name="Leese F."/>
            <person name="Lindquist E."/>
            <person name="Lobanov A."/>
            <person name="Lomsadze A."/>
            <person name="Malik S.B."/>
            <person name="Marsh M.E."/>
            <person name="Mackinder L."/>
            <person name="Mock T."/>
            <person name="Mueller-Roeber B."/>
            <person name="Pagarete A."/>
            <person name="Parker M."/>
            <person name="Probert I."/>
            <person name="Quesneville H."/>
            <person name="Raines C."/>
            <person name="Rensing S.A."/>
            <person name="Riano-Pachon D.M."/>
            <person name="Richier S."/>
            <person name="Rokitta S."/>
            <person name="Shiraiwa Y."/>
            <person name="Soanes D.M."/>
            <person name="van der Giezen M."/>
            <person name="Wahlund T.M."/>
            <person name="Williams B."/>
            <person name="Wilson W."/>
            <person name="Wolfe G."/>
            <person name="Wurch L.L."/>
        </authorList>
    </citation>
    <scope>NUCLEOTIDE SEQUENCE</scope>
</reference>
<dbReference type="EnsemblProtists" id="EOD08730">
    <property type="protein sequence ID" value="EOD08730"/>
    <property type="gene ID" value="EMIHUDRAFT_248967"/>
</dbReference>
<dbReference type="GeneID" id="17254886"/>
<dbReference type="AlphaFoldDB" id="A0A0D3IBU5"/>
<keyword evidence="1" id="KW-0472">Membrane</keyword>
<dbReference type="RefSeq" id="XP_005761159.1">
    <property type="nucleotide sequence ID" value="XM_005761102.1"/>
</dbReference>
<evidence type="ECO:0000313" key="2">
    <source>
        <dbReference type="EnsemblProtists" id="EOD08730"/>
    </source>
</evidence>
<keyword evidence="3" id="KW-1185">Reference proteome</keyword>
<dbReference type="KEGG" id="ehx:EMIHUDRAFT_248967"/>
<dbReference type="Proteomes" id="UP000013827">
    <property type="component" value="Unassembled WGS sequence"/>
</dbReference>
<sequence>MGQHLVYWLLVRYGLRFALSLITWQVYKWKGLSDDEVGLIAGPEIDIPTEKLRVRGGWAIYTIDSLGRKLPHMNNWAGLNAWAQAVTTTSWAAFQFDSMNSTIDVVVCLLLLRTVNFWVNVLHWLSVVRTADGYARRANKIFAATGSILGMGVTVPLCSGVLGMLFAEGRADRVAFEHALMTIVVNPAGYGDALAEVVGVLGKLRFQVYGMGETNTKSVEGMVAMFLGSTVLSLSDAWAIGGWPWLMLVGLLSTIAETWSPRAFENVFIPFFASLGCAIALALQPGLVD</sequence>
<feature type="transmembrane region" description="Helical" evidence="1">
    <location>
        <begin position="141"/>
        <end position="167"/>
    </location>
</feature>